<reference evidence="2 3" key="1">
    <citation type="journal article" date="2015" name="Genom Data">
        <title>Draft genome sequence of a multidrug-resistant Chryseobacterium indologenes isolate from Malaysia.</title>
        <authorList>
            <person name="Yu C.Y."/>
            <person name="Ang G.Y."/>
            <person name="Cheng H.J."/>
            <person name="Cheong Y.M."/>
            <person name="Yin W.F."/>
            <person name="Chan K.G."/>
        </authorList>
    </citation>
    <scope>NUCLEOTIDE SEQUENCE [LARGE SCALE GENOMIC DNA]</scope>
    <source>
        <strain evidence="2 3">CI_885</strain>
    </source>
</reference>
<gene>
    <name evidence="2" type="ORF">AOB46_11030</name>
</gene>
<evidence type="ECO:0000256" key="1">
    <source>
        <dbReference type="SAM" id="SignalP"/>
    </source>
</evidence>
<sequence length="108" mass="12251">MKALLFPFLLISAGVSAQKTDKQLPLLPKTDTLKILKQGKLEVLSVEKLNATSKKEYKDLYKILTVKPDTSLYLALKEPKIDTSKYKILNVIIPEKQKPEEKKIIPSK</sequence>
<feature type="signal peptide" evidence="1">
    <location>
        <begin position="1"/>
        <end position="17"/>
    </location>
</feature>
<reference evidence="3" key="2">
    <citation type="submission" date="2015-09" db="EMBL/GenBank/DDBJ databases">
        <title>Draft genome sequence of a multidrug-resistant Chryseobacterium indologenes isolate from Malaysia.</title>
        <authorList>
            <person name="Yu C.Y."/>
            <person name="Ang G.Y."/>
            <person name="Chan K.-G."/>
        </authorList>
    </citation>
    <scope>NUCLEOTIDE SEQUENCE [LARGE SCALE GENOMIC DNA]</scope>
    <source>
        <strain evidence="3">CI_885</strain>
    </source>
</reference>
<evidence type="ECO:0000313" key="3">
    <source>
        <dbReference type="Proteomes" id="UP000037953"/>
    </source>
</evidence>
<dbReference type="PATRIC" id="fig|253.9.peg.4032"/>
<dbReference type="AlphaFoldDB" id="A0A0N0IW90"/>
<dbReference type="EMBL" id="LJOD01000006">
    <property type="protein sequence ID" value="KPE51193.1"/>
    <property type="molecule type" value="Genomic_DNA"/>
</dbReference>
<name>A0A0N0IW90_CHRID</name>
<keyword evidence="1" id="KW-0732">Signal</keyword>
<dbReference type="OrthoDB" id="1274261at2"/>
<evidence type="ECO:0000313" key="2">
    <source>
        <dbReference type="EMBL" id="KPE51193.1"/>
    </source>
</evidence>
<organism evidence="2 3">
    <name type="scientific">Chryseobacterium indologenes</name>
    <name type="common">Flavobacterium indologenes</name>
    <dbReference type="NCBI Taxonomy" id="253"/>
    <lineage>
        <taxon>Bacteria</taxon>
        <taxon>Pseudomonadati</taxon>
        <taxon>Bacteroidota</taxon>
        <taxon>Flavobacteriia</taxon>
        <taxon>Flavobacteriales</taxon>
        <taxon>Weeksellaceae</taxon>
        <taxon>Chryseobacterium group</taxon>
        <taxon>Chryseobacterium</taxon>
    </lineage>
</organism>
<proteinExistence type="predicted"/>
<dbReference type="Proteomes" id="UP000037953">
    <property type="component" value="Unassembled WGS sequence"/>
</dbReference>
<accession>A0A0N0IW90</accession>
<protein>
    <submittedName>
        <fullName evidence="2">Uncharacterized protein</fullName>
    </submittedName>
</protein>
<comment type="caution">
    <text evidence="2">The sequence shown here is derived from an EMBL/GenBank/DDBJ whole genome shotgun (WGS) entry which is preliminary data.</text>
</comment>
<dbReference type="RefSeq" id="WP_062699238.1">
    <property type="nucleotide sequence ID" value="NZ_LJOD01000006.1"/>
</dbReference>
<feature type="chain" id="PRO_5005851880" evidence="1">
    <location>
        <begin position="18"/>
        <end position="108"/>
    </location>
</feature>